<evidence type="ECO:0000313" key="3">
    <source>
        <dbReference type="Proteomes" id="UP001642464"/>
    </source>
</evidence>
<dbReference type="Proteomes" id="UP001642464">
    <property type="component" value="Unassembled WGS sequence"/>
</dbReference>
<accession>A0ABP0KGS7</accession>
<evidence type="ECO:0000256" key="1">
    <source>
        <dbReference type="SAM" id="MobiDB-lite"/>
    </source>
</evidence>
<feature type="compositionally biased region" description="Basic and acidic residues" evidence="1">
    <location>
        <begin position="306"/>
        <end position="323"/>
    </location>
</feature>
<dbReference type="EMBL" id="CAXAMM010011113">
    <property type="protein sequence ID" value="CAK9025237.1"/>
    <property type="molecule type" value="Genomic_DNA"/>
</dbReference>
<feature type="region of interest" description="Disordered" evidence="1">
    <location>
        <begin position="306"/>
        <end position="326"/>
    </location>
</feature>
<proteinExistence type="predicted"/>
<comment type="caution">
    <text evidence="2">The sequence shown here is derived from an EMBL/GenBank/DDBJ whole genome shotgun (WGS) entry which is preliminary data.</text>
</comment>
<organism evidence="2 3">
    <name type="scientific">Durusdinium trenchii</name>
    <dbReference type="NCBI Taxonomy" id="1381693"/>
    <lineage>
        <taxon>Eukaryota</taxon>
        <taxon>Sar</taxon>
        <taxon>Alveolata</taxon>
        <taxon>Dinophyceae</taxon>
        <taxon>Suessiales</taxon>
        <taxon>Symbiodiniaceae</taxon>
        <taxon>Durusdinium</taxon>
    </lineage>
</organism>
<name>A0ABP0KGS7_9DINO</name>
<protein>
    <submittedName>
        <fullName evidence="2">Homoserine dehydrogenase</fullName>
    </submittedName>
</protein>
<evidence type="ECO:0000313" key="2">
    <source>
        <dbReference type="EMBL" id="CAK9025237.1"/>
    </source>
</evidence>
<keyword evidence="3" id="KW-1185">Reference proteome</keyword>
<reference evidence="2 3" key="1">
    <citation type="submission" date="2024-02" db="EMBL/GenBank/DDBJ databases">
        <authorList>
            <person name="Chen Y."/>
            <person name="Shah S."/>
            <person name="Dougan E. K."/>
            <person name="Thang M."/>
            <person name="Chan C."/>
        </authorList>
    </citation>
    <scope>NUCLEOTIDE SEQUENCE [LARGE SCALE GENOMIC DNA]</scope>
</reference>
<sequence length="427" mass="48105">MLGSEYGVPYFLEWVQTRFMEVEVSKIAQMMNDLFRRTKRRHDQSVRDFNLEFERMVLRLHEIKCELPPLVKAWLYVDKLRLSEQEEVALLASVGNEYDVKKLQHAALVQDRTLRKGGTVELWRPGASKGRFAGRQQTAHVTQADACSSDEDFGAPHDVTTPRAKAFAPTARARKAGHSDIELIEDDTYDEEITALEEASPLPSVHDEDKGVKFGDEADLDEFEDALDGEDLFDTHGVLFCDSLQWLDAREYEFDYELASEDDGVSGYEDTFEYVSGGLDDFHTGGHAFLTEDTPGNLEYSDDTLLYKDEGGSKTPRERAKEGLRRRRRMNQTSYKKFQQQLFTLSHVFLACTAAVGALAHEIIAEPATDLWRVFQPTALPPAGPGGEGHPSPGIDNECIDVSRRTWAPGLGSLSFITRTSWKELAK</sequence>
<gene>
    <name evidence="2" type="ORF">SCF082_LOCUS16986</name>
</gene>